<gene>
    <name evidence="2" type="ORF">HNQ80_000524</name>
</gene>
<proteinExistence type="predicted"/>
<dbReference type="EC" id="1.3.5.3" evidence="2"/>
<sequence length="173" mass="19031">MNTLIIYGSKHGTTRKCASMLAEKLTGKTDLHDLKLGAAPDLTKYDKVVIGGSIYAGRIQKEITVFCAQNLNILKGKKLGLFICCMFPNHAEAQLNSAFPRELLSSAIAKESFGGEMRYSDMNFAEKAITKMVSKVVAKNNPTFSAMEMKKDLSMISVENIDKFAQLLNNIVS</sequence>
<dbReference type="SUPFAM" id="SSF52218">
    <property type="entry name" value="Flavoproteins"/>
    <property type="match status" value="1"/>
</dbReference>
<keyword evidence="3" id="KW-1185">Reference proteome</keyword>
<comment type="caution">
    <text evidence="2">The sequence shown here is derived from an EMBL/GenBank/DDBJ whole genome shotgun (WGS) entry which is preliminary data.</text>
</comment>
<dbReference type="InterPro" id="IPR001226">
    <property type="entry name" value="Flavodoxin_CS"/>
</dbReference>
<dbReference type="PANTHER" id="PTHR38030:SF2">
    <property type="entry name" value="PROTOPORPHYRINOGEN IX DEHYDROGENASE [QUINONE]"/>
    <property type="match status" value="1"/>
</dbReference>
<dbReference type="GO" id="GO:0006783">
    <property type="term" value="P:heme biosynthetic process"/>
    <property type="evidence" value="ECO:0007669"/>
    <property type="project" value="TreeGrafter"/>
</dbReference>
<dbReference type="Gene3D" id="3.40.50.360">
    <property type="match status" value="1"/>
</dbReference>
<accession>A0A841KKQ5</accession>
<dbReference type="InterPro" id="IPR029039">
    <property type="entry name" value="Flavoprotein-like_sf"/>
</dbReference>
<dbReference type="InterPro" id="IPR052200">
    <property type="entry name" value="Protoporphyrinogen_IX_DH"/>
</dbReference>
<dbReference type="AlphaFoldDB" id="A0A841KKQ5"/>
<dbReference type="PANTHER" id="PTHR38030">
    <property type="entry name" value="PROTOPORPHYRINOGEN IX DEHYDROGENASE [MENAQUINONE]"/>
    <property type="match status" value="1"/>
</dbReference>
<dbReference type="PROSITE" id="PS00201">
    <property type="entry name" value="FLAVODOXIN"/>
    <property type="match status" value="1"/>
</dbReference>
<feature type="domain" description="Flavodoxin" evidence="1">
    <location>
        <begin position="4"/>
        <end position="138"/>
    </location>
</feature>
<organism evidence="2 3">
    <name type="scientific">Anaerosolibacter carboniphilus</name>
    <dbReference type="NCBI Taxonomy" id="1417629"/>
    <lineage>
        <taxon>Bacteria</taxon>
        <taxon>Bacillati</taxon>
        <taxon>Bacillota</taxon>
        <taxon>Clostridia</taxon>
        <taxon>Peptostreptococcales</taxon>
        <taxon>Thermotaleaceae</taxon>
        <taxon>Anaerosolibacter</taxon>
    </lineage>
</organism>
<evidence type="ECO:0000259" key="1">
    <source>
        <dbReference type="Pfam" id="PF12724"/>
    </source>
</evidence>
<dbReference type="EMBL" id="JACHEN010000002">
    <property type="protein sequence ID" value="MBB6214444.1"/>
    <property type="molecule type" value="Genomic_DNA"/>
</dbReference>
<dbReference type="Pfam" id="PF12724">
    <property type="entry name" value="Flavodoxin_5"/>
    <property type="match status" value="1"/>
</dbReference>
<dbReference type="GO" id="GO:0009055">
    <property type="term" value="F:electron transfer activity"/>
    <property type="evidence" value="ECO:0007669"/>
    <property type="project" value="InterPro"/>
</dbReference>
<name>A0A841KKQ5_9FIRM</name>
<reference evidence="2 3" key="1">
    <citation type="submission" date="2020-08" db="EMBL/GenBank/DDBJ databases">
        <title>Genomic Encyclopedia of Type Strains, Phase IV (KMG-IV): sequencing the most valuable type-strain genomes for metagenomic binning, comparative biology and taxonomic classification.</title>
        <authorList>
            <person name="Goeker M."/>
        </authorList>
    </citation>
    <scope>NUCLEOTIDE SEQUENCE [LARGE SCALE GENOMIC DNA]</scope>
    <source>
        <strain evidence="2 3">DSM 103526</strain>
    </source>
</reference>
<keyword evidence="2" id="KW-0560">Oxidoreductase</keyword>
<dbReference type="GO" id="GO:0010181">
    <property type="term" value="F:FMN binding"/>
    <property type="evidence" value="ECO:0007669"/>
    <property type="project" value="InterPro"/>
</dbReference>
<evidence type="ECO:0000313" key="2">
    <source>
        <dbReference type="EMBL" id="MBB6214444.1"/>
    </source>
</evidence>
<dbReference type="RefSeq" id="WP_184307884.1">
    <property type="nucleotide sequence ID" value="NZ_JACHEN010000002.1"/>
</dbReference>
<protein>
    <submittedName>
        <fullName evidence="2">Menaquinone-dependent protoporphyrinogen oxidase</fullName>
        <ecNumber evidence="2">1.3.5.3</ecNumber>
    </submittedName>
</protein>
<dbReference type="Proteomes" id="UP000579281">
    <property type="component" value="Unassembled WGS sequence"/>
</dbReference>
<evidence type="ECO:0000313" key="3">
    <source>
        <dbReference type="Proteomes" id="UP000579281"/>
    </source>
</evidence>
<dbReference type="GO" id="GO:0070819">
    <property type="term" value="F:menaquinone-dependent protoporphyrinogen oxidase activity"/>
    <property type="evidence" value="ECO:0007669"/>
    <property type="project" value="TreeGrafter"/>
</dbReference>
<dbReference type="InterPro" id="IPR026816">
    <property type="entry name" value="Flavodoxin_dom"/>
</dbReference>